<dbReference type="EMBL" id="FN649760">
    <property type="protein sequence ID" value="CBJ29094.1"/>
    <property type="molecule type" value="Genomic_DNA"/>
</dbReference>
<evidence type="ECO:0000313" key="7">
    <source>
        <dbReference type="EMBL" id="CBJ29094.1"/>
    </source>
</evidence>
<dbReference type="GO" id="GO:0015643">
    <property type="term" value="F:toxic substance binding"/>
    <property type="evidence" value="ECO:0007669"/>
    <property type="project" value="InterPro"/>
</dbReference>
<feature type="transmembrane region" description="Helical" evidence="5">
    <location>
        <begin position="431"/>
        <end position="450"/>
    </location>
</feature>
<protein>
    <recommendedName>
        <fullName evidence="6">Wntless-like transmembrane domain-containing protein</fullName>
    </recommendedName>
</protein>
<comment type="subcellular location">
    <subcellularLocation>
        <location evidence="1">Membrane</location>
        <topology evidence="1">Multi-pass membrane protein</topology>
    </subcellularLocation>
</comment>
<evidence type="ECO:0000256" key="1">
    <source>
        <dbReference type="ARBA" id="ARBA00004141"/>
    </source>
</evidence>
<feature type="transmembrane region" description="Helical" evidence="5">
    <location>
        <begin position="20"/>
        <end position="42"/>
    </location>
</feature>
<dbReference type="STRING" id="2880.D7FJJ1"/>
<dbReference type="Proteomes" id="UP000002630">
    <property type="component" value="Unassembled WGS sequence"/>
</dbReference>
<gene>
    <name evidence="7" type="ORF">Esi_0134_0031</name>
</gene>
<dbReference type="OrthoDB" id="28186at2759"/>
<feature type="transmembrane region" description="Helical" evidence="5">
    <location>
        <begin position="206"/>
        <end position="226"/>
    </location>
</feature>
<feature type="transmembrane region" description="Helical" evidence="5">
    <location>
        <begin position="247"/>
        <end position="265"/>
    </location>
</feature>
<keyword evidence="8" id="KW-1185">Reference proteome</keyword>
<keyword evidence="2 5" id="KW-0812">Transmembrane</keyword>
<keyword evidence="3 5" id="KW-1133">Transmembrane helix</keyword>
<feature type="domain" description="Wntless-like transmembrane" evidence="6">
    <location>
        <begin position="198"/>
        <end position="453"/>
    </location>
</feature>
<dbReference type="PANTHER" id="PTHR31918">
    <property type="entry name" value="TRANSMEMBRANE PROTEIN 181"/>
    <property type="match status" value="1"/>
</dbReference>
<name>D7FJJ1_ECTSI</name>
<dbReference type="Pfam" id="PF06664">
    <property type="entry name" value="WLS-like_TM"/>
    <property type="match status" value="1"/>
</dbReference>
<dbReference type="InterPro" id="IPR047843">
    <property type="entry name" value="WLS-like_TM"/>
</dbReference>
<dbReference type="InParanoid" id="D7FJJ1"/>
<evidence type="ECO:0000259" key="6">
    <source>
        <dbReference type="Pfam" id="PF06664"/>
    </source>
</evidence>
<sequence length="496" mass="56380">MENASYAKVRLESAPYSTRFGIGILSAVYVIGLLACLIVGTIKGPNVFEKSPPAAVETNSLNVTWYGKIDGMERWHQVLYLHMRLNKPDMISGAVSYEQRYSVSSWASEEPVDDIACPDGCTSECNVGGQCVELAQGIVTDRVIQCPSNEQWCGWTTLLTEEFVEFGTYYMQVDMQEPQLFSNAPEFTLDFEIVYITKEFTTYQMYWHYGWIVITLVFMFVPKIGFFYEMMQLHQNFWSRQQARVGVLLLSLLFFNNVFFGFQIFSPFPRFFFSLYIVFVATFLALMLFFWLELFGDLAAGNMQGTDTALEWERNRKKTVLEYLPKLVLVGLIWIVTVLTYIYVRVQQTGDPSYSTFDDLSTYTGVKVVGLLLATLYFLWLGSLVFRSFTHIESMNSEYIFIMVITLVTIVGTMSAVYTGALAPDQHGSKVFAYFYGMFNIYVLLLAFCYTPAGSIYGDINTNDNLEMVAETGTVPSAGDDTAFTIVESNNQHTML</sequence>
<feature type="transmembrane region" description="Helical" evidence="5">
    <location>
        <begin position="398"/>
        <end position="419"/>
    </location>
</feature>
<reference evidence="7 8" key="1">
    <citation type="journal article" date="2010" name="Nature">
        <title>The Ectocarpus genome and the independent evolution of multicellularity in brown algae.</title>
        <authorList>
            <person name="Cock J.M."/>
            <person name="Sterck L."/>
            <person name="Rouze P."/>
            <person name="Scornet D."/>
            <person name="Allen A.E."/>
            <person name="Amoutzias G."/>
            <person name="Anthouard V."/>
            <person name="Artiguenave F."/>
            <person name="Aury J.M."/>
            <person name="Badger J.H."/>
            <person name="Beszteri B."/>
            <person name="Billiau K."/>
            <person name="Bonnet E."/>
            <person name="Bothwell J.H."/>
            <person name="Bowler C."/>
            <person name="Boyen C."/>
            <person name="Brownlee C."/>
            <person name="Carrano C.J."/>
            <person name="Charrier B."/>
            <person name="Cho G.Y."/>
            <person name="Coelho S.M."/>
            <person name="Collen J."/>
            <person name="Corre E."/>
            <person name="Da Silva C."/>
            <person name="Delage L."/>
            <person name="Delaroque N."/>
            <person name="Dittami S.M."/>
            <person name="Doulbeau S."/>
            <person name="Elias M."/>
            <person name="Farnham G."/>
            <person name="Gachon C.M."/>
            <person name="Gschloessl B."/>
            <person name="Heesch S."/>
            <person name="Jabbari K."/>
            <person name="Jubin C."/>
            <person name="Kawai H."/>
            <person name="Kimura K."/>
            <person name="Kloareg B."/>
            <person name="Kupper F.C."/>
            <person name="Lang D."/>
            <person name="Le Bail A."/>
            <person name="Leblanc C."/>
            <person name="Lerouge P."/>
            <person name="Lohr M."/>
            <person name="Lopez P.J."/>
            <person name="Martens C."/>
            <person name="Maumus F."/>
            <person name="Michel G."/>
            <person name="Miranda-Saavedra D."/>
            <person name="Morales J."/>
            <person name="Moreau H."/>
            <person name="Motomura T."/>
            <person name="Nagasato C."/>
            <person name="Napoli C.A."/>
            <person name="Nelson D.R."/>
            <person name="Nyvall-Collen P."/>
            <person name="Peters A.F."/>
            <person name="Pommier C."/>
            <person name="Potin P."/>
            <person name="Poulain J."/>
            <person name="Quesneville H."/>
            <person name="Read B."/>
            <person name="Rensing S.A."/>
            <person name="Ritter A."/>
            <person name="Rousvoal S."/>
            <person name="Samanta M."/>
            <person name="Samson G."/>
            <person name="Schroeder D.C."/>
            <person name="Segurens B."/>
            <person name="Strittmatter M."/>
            <person name="Tonon T."/>
            <person name="Tregear J.W."/>
            <person name="Valentin K."/>
            <person name="von Dassow P."/>
            <person name="Yamagishi T."/>
            <person name="Van de Peer Y."/>
            <person name="Wincker P."/>
        </authorList>
    </citation>
    <scope>NUCLEOTIDE SEQUENCE [LARGE SCALE GENOMIC DNA]</scope>
    <source>
        <strain evidence="8">Ec32 / CCAP1310/4</strain>
    </source>
</reference>
<evidence type="ECO:0000256" key="5">
    <source>
        <dbReference type="SAM" id="Phobius"/>
    </source>
</evidence>
<dbReference type="InterPro" id="IPR040416">
    <property type="entry name" value="TMEM181"/>
</dbReference>
<accession>D7FJJ1</accession>
<feature type="transmembrane region" description="Helical" evidence="5">
    <location>
        <begin position="323"/>
        <end position="344"/>
    </location>
</feature>
<dbReference type="GO" id="GO:0016020">
    <property type="term" value="C:membrane"/>
    <property type="evidence" value="ECO:0007669"/>
    <property type="project" value="UniProtKB-SubCell"/>
</dbReference>
<evidence type="ECO:0000256" key="4">
    <source>
        <dbReference type="ARBA" id="ARBA00023136"/>
    </source>
</evidence>
<dbReference type="PANTHER" id="PTHR31918:SF1">
    <property type="entry name" value="TRANSMEMBRANE PROTEIN 181"/>
    <property type="match status" value="1"/>
</dbReference>
<feature type="transmembrane region" description="Helical" evidence="5">
    <location>
        <begin position="364"/>
        <end position="386"/>
    </location>
</feature>
<keyword evidence="4 5" id="KW-0472">Membrane</keyword>
<organism evidence="7 8">
    <name type="scientific">Ectocarpus siliculosus</name>
    <name type="common">Brown alga</name>
    <name type="synonym">Conferva siliculosa</name>
    <dbReference type="NCBI Taxonomy" id="2880"/>
    <lineage>
        <taxon>Eukaryota</taxon>
        <taxon>Sar</taxon>
        <taxon>Stramenopiles</taxon>
        <taxon>Ochrophyta</taxon>
        <taxon>PX clade</taxon>
        <taxon>Phaeophyceae</taxon>
        <taxon>Ectocarpales</taxon>
        <taxon>Ectocarpaceae</taxon>
        <taxon>Ectocarpus</taxon>
    </lineage>
</organism>
<dbReference type="AlphaFoldDB" id="D7FJJ1"/>
<proteinExistence type="predicted"/>
<evidence type="ECO:0000256" key="2">
    <source>
        <dbReference type="ARBA" id="ARBA00022692"/>
    </source>
</evidence>
<feature type="transmembrane region" description="Helical" evidence="5">
    <location>
        <begin position="271"/>
        <end position="292"/>
    </location>
</feature>
<evidence type="ECO:0000313" key="8">
    <source>
        <dbReference type="Proteomes" id="UP000002630"/>
    </source>
</evidence>
<evidence type="ECO:0000256" key="3">
    <source>
        <dbReference type="ARBA" id="ARBA00022989"/>
    </source>
</evidence>